<protein>
    <recommendedName>
        <fullName evidence="8">Plastocyanin-like domain-containing protein</fullName>
    </recommendedName>
</protein>
<dbReference type="InterPro" id="IPR034289">
    <property type="entry name" value="CuRO_3_LCC"/>
</dbReference>
<evidence type="ECO:0000256" key="5">
    <source>
        <dbReference type="ARBA" id="ARBA00022737"/>
    </source>
</evidence>
<dbReference type="InterPro" id="IPR008972">
    <property type="entry name" value="Cupredoxin"/>
</dbReference>
<evidence type="ECO:0000256" key="1">
    <source>
        <dbReference type="ARBA" id="ARBA00004613"/>
    </source>
</evidence>
<feature type="domain" description="Plastocyanin-like" evidence="8">
    <location>
        <begin position="29"/>
        <end position="161"/>
    </location>
</feature>
<dbReference type="PANTHER" id="PTHR11709:SF410">
    <property type="entry name" value="LACCASE"/>
    <property type="match status" value="1"/>
</dbReference>
<dbReference type="InterPro" id="IPR045087">
    <property type="entry name" value="Cu-oxidase_fam"/>
</dbReference>
<dbReference type="GO" id="GO:0005576">
    <property type="term" value="C:extracellular region"/>
    <property type="evidence" value="ECO:0007669"/>
    <property type="project" value="UniProtKB-SubCell"/>
</dbReference>
<keyword evidence="3" id="KW-0964">Secreted</keyword>
<evidence type="ECO:0000259" key="8">
    <source>
        <dbReference type="Pfam" id="PF07731"/>
    </source>
</evidence>
<dbReference type="GO" id="GO:0016491">
    <property type="term" value="F:oxidoreductase activity"/>
    <property type="evidence" value="ECO:0007669"/>
    <property type="project" value="UniProtKB-KW"/>
</dbReference>
<gene>
    <name evidence="9" type="ORF">Dsin_032370</name>
</gene>
<dbReference type="CDD" id="cd13897">
    <property type="entry name" value="CuRO_3_LCC_plant"/>
    <property type="match status" value="1"/>
</dbReference>
<dbReference type="Pfam" id="PF07731">
    <property type="entry name" value="Cu-oxidase_2"/>
    <property type="match status" value="1"/>
</dbReference>
<dbReference type="PROSITE" id="PS00080">
    <property type="entry name" value="MULTICOPPER_OXIDASE2"/>
    <property type="match status" value="1"/>
</dbReference>
<evidence type="ECO:0000256" key="4">
    <source>
        <dbReference type="ARBA" id="ARBA00022723"/>
    </source>
</evidence>
<accession>A0AAD9ZPP9</accession>
<dbReference type="PROSITE" id="PS00079">
    <property type="entry name" value="MULTICOPPER_OXIDASE1"/>
    <property type="match status" value="1"/>
</dbReference>
<dbReference type="SUPFAM" id="SSF49503">
    <property type="entry name" value="Cupredoxins"/>
    <property type="match status" value="1"/>
</dbReference>
<keyword evidence="5" id="KW-0677">Repeat</keyword>
<evidence type="ECO:0000313" key="10">
    <source>
        <dbReference type="Proteomes" id="UP001281410"/>
    </source>
</evidence>
<keyword evidence="10" id="KW-1185">Reference proteome</keyword>
<keyword evidence="7" id="KW-0186">Copper</keyword>
<evidence type="ECO:0000256" key="2">
    <source>
        <dbReference type="ARBA" id="ARBA00010609"/>
    </source>
</evidence>
<comment type="similarity">
    <text evidence="2">Belongs to the multicopper oxidase family.</text>
</comment>
<organism evidence="9 10">
    <name type="scientific">Dipteronia sinensis</name>
    <dbReference type="NCBI Taxonomy" id="43782"/>
    <lineage>
        <taxon>Eukaryota</taxon>
        <taxon>Viridiplantae</taxon>
        <taxon>Streptophyta</taxon>
        <taxon>Embryophyta</taxon>
        <taxon>Tracheophyta</taxon>
        <taxon>Spermatophyta</taxon>
        <taxon>Magnoliopsida</taxon>
        <taxon>eudicotyledons</taxon>
        <taxon>Gunneridae</taxon>
        <taxon>Pentapetalae</taxon>
        <taxon>rosids</taxon>
        <taxon>malvids</taxon>
        <taxon>Sapindales</taxon>
        <taxon>Sapindaceae</taxon>
        <taxon>Hippocastanoideae</taxon>
        <taxon>Acereae</taxon>
        <taxon>Dipteronia</taxon>
    </lineage>
</organism>
<keyword evidence="6" id="KW-0560">Oxidoreductase</keyword>
<comment type="caution">
    <text evidence="9">The sequence shown here is derived from an EMBL/GenBank/DDBJ whole genome shotgun (WGS) entry which is preliminary data.</text>
</comment>
<proteinExistence type="inferred from homology"/>
<dbReference type="AlphaFoldDB" id="A0AAD9ZPP9"/>
<evidence type="ECO:0000256" key="6">
    <source>
        <dbReference type="ARBA" id="ARBA00023002"/>
    </source>
</evidence>
<evidence type="ECO:0000256" key="3">
    <source>
        <dbReference type="ARBA" id="ARBA00022525"/>
    </source>
</evidence>
<dbReference type="Proteomes" id="UP001281410">
    <property type="component" value="Unassembled WGS sequence"/>
</dbReference>
<keyword evidence="4" id="KW-0479">Metal-binding</keyword>
<sequence>MNNQSFVLPTTDILELYTRNNFSQFTTDFPLEPPTSFNFTGDVNVTVYAEQGTKVIELEYGEVVELVYQGTNIGNAQNHPMHLHGFSFYLVGNGLGNFNNQTDPDNYNLIDPPEVNNIQLSKNGWVAIRFVADNPGVWFLHCHFERHTPWGMAVAIIVKNGETTNTSMRPRPAYMPPCPSS</sequence>
<name>A0AAD9ZPP9_9ROSI</name>
<dbReference type="PANTHER" id="PTHR11709">
    <property type="entry name" value="MULTI-COPPER OXIDASE"/>
    <property type="match status" value="1"/>
</dbReference>
<dbReference type="InterPro" id="IPR033138">
    <property type="entry name" value="Cu_oxidase_CS"/>
</dbReference>
<dbReference type="GO" id="GO:0005507">
    <property type="term" value="F:copper ion binding"/>
    <property type="evidence" value="ECO:0007669"/>
    <property type="project" value="InterPro"/>
</dbReference>
<evidence type="ECO:0000256" key="7">
    <source>
        <dbReference type="ARBA" id="ARBA00023008"/>
    </source>
</evidence>
<dbReference type="InterPro" id="IPR002355">
    <property type="entry name" value="Cu_oxidase_Cu_BS"/>
</dbReference>
<dbReference type="Gene3D" id="2.60.40.420">
    <property type="entry name" value="Cupredoxins - blue copper proteins"/>
    <property type="match status" value="1"/>
</dbReference>
<dbReference type="EMBL" id="JANJYJ010000010">
    <property type="protein sequence ID" value="KAK3185084.1"/>
    <property type="molecule type" value="Genomic_DNA"/>
</dbReference>
<dbReference type="InterPro" id="IPR011706">
    <property type="entry name" value="Cu-oxidase_C"/>
</dbReference>
<reference evidence="9" key="1">
    <citation type="journal article" date="2023" name="Plant J.">
        <title>Genome sequences and population genomics provide insights into the demographic history, inbreeding, and mutation load of two 'living fossil' tree species of Dipteronia.</title>
        <authorList>
            <person name="Feng Y."/>
            <person name="Comes H.P."/>
            <person name="Chen J."/>
            <person name="Zhu S."/>
            <person name="Lu R."/>
            <person name="Zhang X."/>
            <person name="Li P."/>
            <person name="Qiu J."/>
            <person name="Olsen K.M."/>
            <person name="Qiu Y."/>
        </authorList>
    </citation>
    <scope>NUCLEOTIDE SEQUENCE</scope>
    <source>
        <strain evidence="9">NBL</strain>
    </source>
</reference>
<comment type="subcellular location">
    <subcellularLocation>
        <location evidence="1">Secreted</location>
    </subcellularLocation>
</comment>
<evidence type="ECO:0000313" key="9">
    <source>
        <dbReference type="EMBL" id="KAK3185084.1"/>
    </source>
</evidence>